<accession>A0ABW9FVL8</accession>
<evidence type="ECO:0000313" key="3">
    <source>
        <dbReference type="EMBL" id="MFM1729273.1"/>
    </source>
</evidence>
<keyword evidence="4" id="KW-1185">Reference proteome</keyword>
<dbReference type="SUPFAM" id="SSF54909">
    <property type="entry name" value="Dimeric alpha+beta barrel"/>
    <property type="match status" value="1"/>
</dbReference>
<protein>
    <submittedName>
        <fullName evidence="3">YciI family protein</fullName>
    </submittedName>
</protein>
<evidence type="ECO:0000256" key="1">
    <source>
        <dbReference type="ARBA" id="ARBA00007689"/>
    </source>
</evidence>
<name>A0ABW9FVL8_9NOCA</name>
<evidence type="ECO:0000313" key="4">
    <source>
        <dbReference type="Proteomes" id="UP001629744"/>
    </source>
</evidence>
<evidence type="ECO:0000259" key="2">
    <source>
        <dbReference type="Pfam" id="PF03795"/>
    </source>
</evidence>
<comment type="similarity">
    <text evidence="1">Belongs to the YciI family.</text>
</comment>
<proteinExistence type="inferred from homology"/>
<dbReference type="EMBL" id="JBDLNU010000003">
    <property type="protein sequence ID" value="MFM1729273.1"/>
    <property type="molecule type" value="Genomic_DNA"/>
</dbReference>
<dbReference type="Pfam" id="PF03795">
    <property type="entry name" value="YCII"/>
    <property type="match status" value="1"/>
</dbReference>
<organism evidence="3 4">
    <name type="scientific">Prescottella soli</name>
    <dbReference type="NCBI Taxonomy" id="1543852"/>
    <lineage>
        <taxon>Bacteria</taxon>
        <taxon>Bacillati</taxon>
        <taxon>Actinomycetota</taxon>
        <taxon>Actinomycetes</taxon>
        <taxon>Mycobacteriales</taxon>
        <taxon>Nocardiaceae</taxon>
        <taxon>Prescottella</taxon>
    </lineage>
</organism>
<sequence>MTAQPVWVPHVVLLYYSDDAARARIPEVFPAHSAYAAKFRIDRPGALVMIGPFAETSEGQAAAMSIFTSLEAAEAFAADDPFVVEGIATEKIFRTWLVSPDPEG</sequence>
<gene>
    <name evidence="3" type="ORF">ABEU19_002781</name>
</gene>
<dbReference type="Proteomes" id="UP001629744">
    <property type="component" value="Unassembled WGS sequence"/>
</dbReference>
<dbReference type="InterPro" id="IPR005545">
    <property type="entry name" value="YCII"/>
</dbReference>
<reference evidence="3 4" key="1">
    <citation type="submission" date="2023-11" db="EMBL/GenBank/DDBJ databases">
        <authorList>
            <person name="Val-Calvo J."/>
            <person name="Scortti M."/>
            <person name="Vazquez-Boland J."/>
        </authorList>
    </citation>
    <scope>NUCLEOTIDE SEQUENCE [LARGE SCALE GENOMIC DNA]</scope>
    <source>
        <strain evidence="3 4">DSM 46662</strain>
    </source>
</reference>
<dbReference type="InterPro" id="IPR011008">
    <property type="entry name" value="Dimeric_a/b-barrel"/>
</dbReference>
<comment type="caution">
    <text evidence="3">The sequence shown here is derived from an EMBL/GenBank/DDBJ whole genome shotgun (WGS) entry which is preliminary data.</text>
</comment>
<dbReference type="RefSeq" id="WP_348605922.1">
    <property type="nucleotide sequence ID" value="NZ_CP157276.1"/>
</dbReference>
<feature type="domain" description="YCII-related" evidence="2">
    <location>
        <begin position="10"/>
        <end position="92"/>
    </location>
</feature>
<dbReference type="Gene3D" id="3.30.70.1060">
    <property type="entry name" value="Dimeric alpha+beta barrel"/>
    <property type="match status" value="1"/>
</dbReference>